<feature type="transmembrane region" description="Helical" evidence="9">
    <location>
        <begin position="288"/>
        <end position="306"/>
    </location>
</feature>
<sequence>MTLTAVAPARPRSISRALIPLGLVFLAVGLSTALVLPFLSLFLSTEVHAGPVKVTVFLVAAPLAGVLSSSLVGRLSDRWPIRRWILCGAALAGVAGTALTAVVRDYWVLLGLAVTATALANALFPQTFAYARQVLERDSPGRSAIGISAMRTVFSLAWVAGPPIGAFVLDFGGFRLVYGLAAVMYALAALIAALGLENVAAPAPAAVEPDAGPAAPPAPATRGVLRLTALAFVLLQVPMTLAVQALPLFVDRNLHRSASDAGVILGLCAALEIPIMLGLGALTTRFRLRTLVLAGGACGVAYYAAALVTPNIWVLGVAQVANALFIAAVSGVGISYMQDLLPGEPGRATTMFTNTFPIGAVVAGPLLGVAAQIGYRSAYGMATALCGAGLLLLILAHPAGRRR</sequence>
<feature type="transmembrane region" description="Helical" evidence="9">
    <location>
        <begin position="227"/>
        <end position="249"/>
    </location>
</feature>
<keyword evidence="3" id="KW-0813">Transport</keyword>
<gene>
    <name evidence="11" type="ORF">GCM10010170_077170</name>
</gene>
<feature type="transmembrane region" description="Helical" evidence="9">
    <location>
        <begin position="21"/>
        <end position="42"/>
    </location>
</feature>
<comment type="caution">
    <text evidence="11">The sequence shown here is derived from an EMBL/GenBank/DDBJ whole genome shotgun (WGS) entry which is preliminary data.</text>
</comment>
<dbReference type="PANTHER" id="PTHR23535:SF2">
    <property type="entry name" value="SUGAR EFFLUX TRANSPORTER A-RELATED"/>
    <property type="match status" value="1"/>
</dbReference>
<evidence type="ECO:0000313" key="12">
    <source>
        <dbReference type="Proteomes" id="UP001501444"/>
    </source>
</evidence>
<keyword evidence="4" id="KW-1003">Cell membrane</keyword>
<dbReference type="RefSeq" id="WP_344617581.1">
    <property type="nucleotide sequence ID" value="NZ_BAAARV010000075.1"/>
</dbReference>
<evidence type="ECO:0000256" key="2">
    <source>
        <dbReference type="ARBA" id="ARBA00006523"/>
    </source>
</evidence>
<feature type="transmembrane region" description="Helical" evidence="9">
    <location>
        <begin position="143"/>
        <end position="164"/>
    </location>
</feature>
<feature type="domain" description="Major facilitator superfamily (MFS) profile" evidence="10">
    <location>
        <begin position="17"/>
        <end position="401"/>
    </location>
</feature>
<dbReference type="InterPro" id="IPR020846">
    <property type="entry name" value="MFS_dom"/>
</dbReference>
<comment type="subcellular location">
    <subcellularLocation>
        <location evidence="1">Cell membrane</location>
        <topology evidence="1">Multi-pass membrane protein</topology>
    </subcellularLocation>
</comment>
<evidence type="ECO:0000259" key="10">
    <source>
        <dbReference type="PROSITE" id="PS50850"/>
    </source>
</evidence>
<evidence type="ECO:0000256" key="8">
    <source>
        <dbReference type="ARBA" id="ARBA00023136"/>
    </source>
</evidence>
<evidence type="ECO:0000256" key="6">
    <source>
        <dbReference type="ARBA" id="ARBA00022692"/>
    </source>
</evidence>
<protein>
    <submittedName>
        <fullName evidence="11">MFS transporter</fullName>
    </submittedName>
</protein>
<evidence type="ECO:0000256" key="3">
    <source>
        <dbReference type="ARBA" id="ARBA00022448"/>
    </source>
</evidence>
<keyword evidence="8 9" id="KW-0472">Membrane</keyword>
<feature type="transmembrane region" description="Helical" evidence="9">
    <location>
        <begin position="109"/>
        <end position="131"/>
    </location>
</feature>
<proteinExistence type="inferred from homology"/>
<dbReference type="Proteomes" id="UP001501444">
    <property type="component" value="Unassembled WGS sequence"/>
</dbReference>
<keyword evidence="5" id="KW-0762">Sugar transport</keyword>
<feature type="transmembrane region" description="Helical" evidence="9">
    <location>
        <begin position="176"/>
        <end position="196"/>
    </location>
</feature>
<feature type="transmembrane region" description="Helical" evidence="9">
    <location>
        <begin position="377"/>
        <end position="396"/>
    </location>
</feature>
<keyword evidence="7 9" id="KW-1133">Transmembrane helix</keyword>
<accession>A0ABN3HBR0</accession>
<dbReference type="InterPro" id="IPR011701">
    <property type="entry name" value="MFS"/>
</dbReference>
<comment type="similarity">
    <text evidence="2">Belongs to the major facilitator superfamily. Set transporter family.</text>
</comment>
<dbReference type="InterPro" id="IPR036259">
    <property type="entry name" value="MFS_trans_sf"/>
</dbReference>
<keyword evidence="6 9" id="KW-0812">Transmembrane</keyword>
<evidence type="ECO:0000256" key="7">
    <source>
        <dbReference type="ARBA" id="ARBA00022989"/>
    </source>
</evidence>
<evidence type="ECO:0000256" key="5">
    <source>
        <dbReference type="ARBA" id="ARBA00022597"/>
    </source>
</evidence>
<dbReference type="Gene3D" id="1.20.1250.20">
    <property type="entry name" value="MFS general substrate transporter like domains"/>
    <property type="match status" value="2"/>
</dbReference>
<dbReference type="CDD" id="cd17471">
    <property type="entry name" value="MFS_Set"/>
    <property type="match status" value="1"/>
</dbReference>
<keyword evidence="12" id="KW-1185">Reference proteome</keyword>
<dbReference type="Pfam" id="PF07690">
    <property type="entry name" value="MFS_1"/>
    <property type="match status" value="1"/>
</dbReference>
<organism evidence="11 12">
    <name type="scientific">Dactylosporangium salmoneum</name>
    <dbReference type="NCBI Taxonomy" id="53361"/>
    <lineage>
        <taxon>Bacteria</taxon>
        <taxon>Bacillati</taxon>
        <taxon>Actinomycetota</taxon>
        <taxon>Actinomycetes</taxon>
        <taxon>Micromonosporales</taxon>
        <taxon>Micromonosporaceae</taxon>
        <taxon>Dactylosporangium</taxon>
    </lineage>
</organism>
<name>A0ABN3HBR0_9ACTN</name>
<dbReference type="PANTHER" id="PTHR23535">
    <property type="entry name" value="SUGAR EFFLUX TRANSPORTER A-RELATED"/>
    <property type="match status" value="1"/>
</dbReference>
<feature type="transmembrane region" description="Helical" evidence="9">
    <location>
        <begin position="312"/>
        <end position="336"/>
    </location>
</feature>
<evidence type="ECO:0000313" key="11">
    <source>
        <dbReference type="EMBL" id="GAA2374220.1"/>
    </source>
</evidence>
<feature type="transmembrane region" description="Helical" evidence="9">
    <location>
        <begin position="348"/>
        <end position="371"/>
    </location>
</feature>
<evidence type="ECO:0000256" key="1">
    <source>
        <dbReference type="ARBA" id="ARBA00004651"/>
    </source>
</evidence>
<feature type="transmembrane region" description="Helical" evidence="9">
    <location>
        <begin position="54"/>
        <end position="72"/>
    </location>
</feature>
<reference evidence="11 12" key="1">
    <citation type="journal article" date="2019" name="Int. J. Syst. Evol. Microbiol.">
        <title>The Global Catalogue of Microorganisms (GCM) 10K type strain sequencing project: providing services to taxonomists for standard genome sequencing and annotation.</title>
        <authorList>
            <consortium name="The Broad Institute Genomics Platform"/>
            <consortium name="The Broad Institute Genome Sequencing Center for Infectious Disease"/>
            <person name="Wu L."/>
            <person name="Ma J."/>
        </authorList>
    </citation>
    <scope>NUCLEOTIDE SEQUENCE [LARGE SCALE GENOMIC DNA]</scope>
    <source>
        <strain evidence="11 12">JCM 3272</strain>
    </source>
</reference>
<evidence type="ECO:0000256" key="9">
    <source>
        <dbReference type="SAM" id="Phobius"/>
    </source>
</evidence>
<dbReference type="PROSITE" id="PS50850">
    <property type="entry name" value="MFS"/>
    <property type="match status" value="1"/>
</dbReference>
<dbReference type="EMBL" id="BAAARV010000075">
    <property type="protein sequence ID" value="GAA2374220.1"/>
    <property type="molecule type" value="Genomic_DNA"/>
</dbReference>
<feature type="transmembrane region" description="Helical" evidence="9">
    <location>
        <begin position="261"/>
        <end position="281"/>
    </location>
</feature>
<dbReference type="SUPFAM" id="SSF103473">
    <property type="entry name" value="MFS general substrate transporter"/>
    <property type="match status" value="1"/>
</dbReference>
<evidence type="ECO:0000256" key="4">
    <source>
        <dbReference type="ARBA" id="ARBA00022475"/>
    </source>
</evidence>
<feature type="transmembrane region" description="Helical" evidence="9">
    <location>
        <begin position="84"/>
        <end position="103"/>
    </location>
</feature>